<proteinExistence type="predicted"/>
<comment type="caution">
    <text evidence="1">The sequence shown here is derived from an EMBL/GenBank/DDBJ whole genome shotgun (WGS) entry which is preliminary data.</text>
</comment>
<name>A0ACC3CK12_PYRYE</name>
<keyword evidence="2" id="KW-1185">Reference proteome</keyword>
<gene>
    <name evidence="1" type="ORF">I4F81_012842</name>
</gene>
<dbReference type="Proteomes" id="UP000798662">
    <property type="component" value="Chromosome 3"/>
</dbReference>
<protein>
    <submittedName>
        <fullName evidence="1">Uncharacterized protein</fullName>
    </submittedName>
</protein>
<accession>A0ACC3CK12</accession>
<evidence type="ECO:0000313" key="2">
    <source>
        <dbReference type="Proteomes" id="UP000798662"/>
    </source>
</evidence>
<evidence type="ECO:0000313" key="1">
    <source>
        <dbReference type="EMBL" id="KAK1870380.1"/>
    </source>
</evidence>
<sequence length="1116" mass="119527">MNGFQCRFCARVFSTSLGRIRHMKAAHNRFGSRQQQGGANDSAPIALNSPWRFGALGHRLRQGVQLPLAGMPSPLSGPSPRAGTPPATDGTQTPHAGTLQPPEGAPVMQPLPASMPPSQPSLAGTQPPPAGAPPLPDEPLLWLGDMQIDGMQRGTLAADDAAAADLGRGSAMSISARIQAYYDGLPEAGRSALCVHPSFADTPTLFDVPQLAAVLRFAVTAGGAGLSQASALMFATVVMGLEAAVAVPGGPPGLMARRFPTPSAFTSALMAEHNRVLALRQWRHVNIVVGGTSYPLYFRDILQAGLDTLQEADTLVLEGCALAPTPDGARRRSNTFDSDAFLAEQADVRRIHGSAAYVMGTHLHSDEAVVAWNGNQLLYAVRAKFINAQDDGGKWVTVGYIPHIAKVVGNGKNARTRLAVSDGRHDLLQRCYAVMLRSFAHASEHGVHLDLTTAGRVFLVPRVLALIVDQVEERSLLSLMGHQCHFNCSHCMTLNAWACSPAGGTARPRPVVSSLESQMAAAVARVADGRPRTRVTLGKAISALPFAPALGGVHGLGTGLHSLYNIVSFDVLHVWKQGVLRTITQRVPALLAVLCPDSRAVMGSVQETLDAVNQRGFELGRLCRASPSSPGCFVPSTVLQPSMTGRQWRHFCVEWPHMVAGLFGPKQSSLALAARDASSFGAPSPPSAALLSPSSDLPPSRDMDEMVAALEMGDGSGQATNAENGTAEEDDLLHPVVGPDMQPGRDYRTIFGDIPMDDAVLTMFCQAALVNGMLCGDNAYCFPVLADPDAVIIADAAHLLGRMVNVLLGPVSTTKLHRLMFHLLQELRGRGNLAEGDTSENESRHSSCKQMFRRTNKRGSSLLLQMLRADETQDHCMEMHAAEERVRAAQEAADGRGPAPLQPKVSWRGTRVTLGSIAAQSGLAGLAGCLGVDAASSTLVIANTVQIKAEFEWGVPPSPVIHYVRGAETFHKAAWHSHVLYRDTAGDKQWGLVRVVLRGVNAEKRHAVVVQCMQRAVPRSGCVLTRYGCQRLAWDFAEPGDLFPRLAVVDTADICRLEQVHTDWWDLARRLGVAAMPSTVPSTATERHAALFFTNIFYPWVSRSQTLDTNDTDEAS</sequence>
<dbReference type="EMBL" id="CM020620">
    <property type="protein sequence ID" value="KAK1870380.1"/>
    <property type="molecule type" value="Genomic_DNA"/>
</dbReference>
<reference evidence="1" key="1">
    <citation type="submission" date="2019-11" db="EMBL/GenBank/DDBJ databases">
        <title>Nori genome reveals adaptations in red seaweeds to the harsh intertidal environment.</title>
        <authorList>
            <person name="Wang D."/>
            <person name="Mao Y."/>
        </authorList>
    </citation>
    <scope>NUCLEOTIDE SEQUENCE</scope>
    <source>
        <tissue evidence="1">Gametophyte</tissue>
    </source>
</reference>
<organism evidence="1 2">
    <name type="scientific">Pyropia yezoensis</name>
    <name type="common">Susabi-nori</name>
    <name type="synonym">Porphyra yezoensis</name>
    <dbReference type="NCBI Taxonomy" id="2788"/>
    <lineage>
        <taxon>Eukaryota</taxon>
        <taxon>Rhodophyta</taxon>
        <taxon>Bangiophyceae</taxon>
        <taxon>Bangiales</taxon>
        <taxon>Bangiaceae</taxon>
        <taxon>Pyropia</taxon>
    </lineage>
</organism>